<dbReference type="AlphaFoldDB" id="A0A067PNC9"/>
<protein>
    <recommendedName>
        <fullName evidence="4">Transmembrane protein</fullName>
    </recommendedName>
</protein>
<evidence type="ECO:0000313" key="2">
    <source>
        <dbReference type="EMBL" id="KDQ55310.1"/>
    </source>
</evidence>
<dbReference type="PANTHER" id="PTHR35043:SF7">
    <property type="entry name" value="TRANSCRIPTION FACTOR DOMAIN-CONTAINING PROTEIN"/>
    <property type="match status" value="1"/>
</dbReference>
<evidence type="ECO:0008006" key="4">
    <source>
        <dbReference type="Google" id="ProtNLM"/>
    </source>
</evidence>
<dbReference type="PANTHER" id="PTHR35043">
    <property type="entry name" value="TRANSCRIPTION FACTOR DOMAIN-CONTAINING PROTEIN"/>
    <property type="match status" value="1"/>
</dbReference>
<dbReference type="Proteomes" id="UP000027265">
    <property type="component" value="Unassembled WGS sequence"/>
</dbReference>
<keyword evidence="1" id="KW-0812">Transmembrane</keyword>
<keyword evidence="1" id="KW-0472">Membrane</keyword>
<dbReference type="OrthoDB" id="9451547at2759"/>
<feature type="transmembrane region" description="Helical" evidence="1">
    <location>
        <begin position="303"/>
        <end position="328"/>
    </location>
</feature>
<feature type="transmembrane region" description="Helical" evidence="1">
    <location>
        <begin position="266"/>
        <end position="288"/>
    </location>
</feature>
<reference evidence="3" key="1">
    <citation type="journal article" date="2014" name="Proc. Natl. Acad. Sci. U.S.A.">
        <title>Extensive sampling of basidiomycete genomes demonstrates inadequacy of the white-rot/brown-rot paradigm for wood decay fungi.</title>
        <authorList>
            <person name="Riley R."/>
            <person name="Salamov A.A."/>
            <person name="Brown D.W."/>
            <person name="Nagy L.G."/>
            <person name="Floudas D."/>
            <person name="Held B.W."/>
            <person name="Levasseur A."/>
            <person name="Lombard V."/>
            <person name="Morin E."/>
            <person name="Otillar R."/>
            <person name="Lindquist E.A."/>
            <person name="Sun H."/>
            <person name="LaButti K.M."/>
            <person name="Schmutz J."/>
            <person name="Jabbour D."/>
            <person name="Luo H."/>
            <person name="Baker S.E."/>
            <person name="Pisabarro A.G."/>
            <person name="Walton J.D."/>
            <person name="Blanchette R.A."/>
            <person name="Henrissat B."/>
            <person name="Martin F."/>
            <person name="Cullen D."/>
            <person name="Hibbett D.S."/>
            <person name="Grigoriev I.V."/>
        </authorList>
    </citation>
    <scope>NUCLEOTIDE SEQUENCE [LARGE SCALE GENOMIC DNA]</scope>
    <source>
        <strain evidence="3">MUCL 33604</strain>
    </source>
</reference>
<keyword evidence="3" id="KW-1185">Reference proteome</keyword>
<dbReference type="HOGENOM" id="CLU_022883_6_0_1"/>
<feature type="transmembrane region" description="Helical" evidence="1">
    <location>
        <begin position="235"/>
        <end position="254"/>
    </location>
</feature>
<dbReference type="EMBL" id="KL197725">
    <property type="protein sequence ID" value="KDQ55310.1"/>
    <property type="molecule type" value="Genomic_DNA"/>
</dbReference>
<evidence type="ECO:0000313" key="3">
    <source>
        <dbReference type="Proteomes" id="UP000027265"/>
    </source>
</evidence>
<keyword evidence="1" id="KW-1133">Transmembrane helix</keyword>
<evidence type="ECO:0000256" key="1">
    <source>
        <dbReference type="SAM" id="Phobius"/>
    </source>
</evidence>
<name>A0A067PNC9_9AGAM</name>
<accession>A0A067PNC9</accession>
<proteinExistence type="predicted"/>
<gene>
    <name evidence="2" type="ORF">JAAARDRAFT_195714</name>
</gene>
<organism evidence="2 3">
    <name type="scientific">Jaapia argillacea MUCL 33604</name>
    <dbReference type="NCBI Taxonomy" id="933084"/>
    <lineage>
        <taxon>Eukaryota</taxon>
        <taxon>Fungi</taxon>
        <taxon>Dikarya</taxon>
        <taxon>Basidiomycota</taxon>
        <taxon>Agaricomycotina</taxon>
        <taxon>Agaricomycetes</taxon>
        <taxon>Agaricomycetidae</taxon>
        <taxon>Jaapiales</taxon>
        <taxon>Jaapiaceae</taxon>
        <taxon>Jaapia</taxon>
    </lineage>
</organism>
<sequence>MALIASELMILWAMKQWFCARRIAKDHSGAIVLRDFLVSSILIPSFRTRLDEDSWLLCSDGRVRGKMEVPLAVILPNDLNDLVEFPPVTSKQHLPITELEIATLTFTILNLTTYSLWWNKPTDVRCPYPIREKPTIHDGEVLEGGDEAANRSRGGGNGFVRLAIRLNSGVRAVFSRAWDESVMDDPLPMDFVALPFFVLVNGFLEPFFTPKNNEDRPTRVPTFYAGDLEDKEDSLIAWSSALIASVFGAIHCFAWSLQFPSHTQQLVWRISAVTITSAPLLAVAIFHFRDAVSTFRTGFNLTIIFSLTTLISITYVVARITLLVLAFMSLRSLPSGAYETVYWTTFIPHL</sequence>
<dbReference type="InParanoid" id="A0A067PNC9"/>
<dbReference type="STRING" id="933084.A0A067PNC9"/>